<reference evidence="2" key="1">
    <citation type="submission" date="2024-02" db="EMBL/GenBank/DDBJ databases">
        <authorList>
            <consortium name="ELIXIR-Norway"/>
            <consortium name="Elixir Norway"/>
        </authorList>
    </citation>
    <scope>NUCLEOTIDE SEQUENCE</scope>
</reference>
<keyword evidence="3" id="KW-1185">Reference proteome</keyword>
<feature type="compositionally biased region" description="Basic and acidic residues" evidence="1">
    <location>
        <begin position="773"/>
        <end position="783"/>
    </location>
</feature>
<protein>
    <submittedName>
        <fullName evidence="2">Uncharacterized protein</fullName>
    </submittedName>
</protein>
<gene>
    <name evidence="2" type="ORF">CSSPJE1EN1_LOCUS8684</name>
</gene>
<dbReference type="EMBL" id="OZ020110">
    <property type="protein sequence ID" value="CAK9263206.1"/>
    <property type="molecule type" value="Genomic_DNA"/>
</dbReference>
<feature type="region of interest" description="Disordered" evidence="1">
    <location>
        <begin position="1023"/>
        <end position="1076"/>
    </location>
</feature>
<proteinExistence type="predicted"/>
<evidence type="ECO:0000313" key="3">
    <source>
        <dbReference type="Proteomes" id="UP001497444"/>
    </source>
</evidence>
<dbReference type="Proteomes" id="UP001497444">
    <property type="component" value="Chromosome 15"/>
</dbReference>
<evidence type="ECO:0000313" key="2">
    <source>
        <dbReference type="EMBL" id="CAK9263206.1"/>
    </source>
</evidence>
<sequence length="1447" mass="156631">MEEEDMEWSLKSGWRTRDGNLAKHVSLLQVYADESVRRKYAELLVPADDDVGAAILVPAPDSSGPCEVTVQFQHRLCHVHRIQVLSSAKTCEIYNQNEGAADSEYLCTVRGQYEAATKVVAAELGKEFSATQLFSEDDFQSPSYIQGEEVPEAGLEEAELRTETPLLAESENVAAVDSSSTLTVSHHRKTEGEVAVCEGVDMPVLENNLETGNCQEELEVSQDPNVQHGSYFSCETDEEERSCSEDSTDWAEGLTHLRKPHSQEIDEIQPEGCKLEFYPVDSVDGSHGQQELPESHLAEVDNEPREKVVSLIRDDKGVVQEEGFDSITKPLQDIKTPVVNSRGGEQSEVVQVPLMEVRDGEVNGEDWTDGELEFVDSSDGLVNNCKDAGDEQEIFVKNKEKHDVNSSLVMNSDRVLPGRVLYRVEVEFEDPDPCISLTIRLLSLEEKFVVDIEDIVITVSSGPVLTALNSSTSLNSKVQGLIGGKEAGLLGMLVPSMLQMVQGLSGSNKWKEGTQAASVSRNNLVTEAASMQSMLTPSREPLMHALMARLESGGSKGKVADPPAVEVTRDASIAEVCERLDRLEGLCMRIETSLCKALESFDRRIELLESRQNWEAQLPHASPVVYESRGGPEAEVPISSSHAALTSVQSCPLFKGAFSSTAENISPFPGTATSVAPSTPSTSLAKAQSLSPPSPISSACTCIVLPTLASTQLPTTLPNLAASHVSSLLLESHKTQFTLSAGSAESSASSDADKLLDRSAGAIEADESVSCHFPEEVHSDDGKNSATLASPKLDSYAVTSSKPTLSVDDAWSSALKAFSMHAGSNPGSIRLNTDQSDEVFNSNILISEVSAGTTEKPASCSDLKPHEGEDVSSVKVSLSQSAAAIVQGASIDPVGRKEEDVDADQLVKVVSQPEETPLGSGYELETQQQEEWLTHQEDIGAGQEEEILLRPIEVPINYGFEDHLAQMCGSAMRGKVPLVQKKEAPTVSNLYQFFGGSSSSGSKSALAFDLNSLYEEQEEDCRPHSRQADFKSGNLNISNSCGRRQEHGRLSTPAGSSERSEPLMPSRPSQKWAGQQQLGPSLEDLFTTFPGNPVMEIGDHQTNGSLFSRSSSHREELASSNEINVCEQYWESETITGLCHQQQFMDLVVEGIESRTAKPSSGGFEEAFATFFGNSPLSESSESSRSGEGAQTWSIHLESDEFLRQRHSSMQTDLFEAFSQRDALEEEEGDTGLLLDDMAFFSLVTSQLSPGVTSSATSVQLMTGGGSGIDPFKDLFVDEAARPSLPSNDDLFMSLSSEISRANTEPRISLPSVSSSDPFKHLSANQGMISMTYDAPRSYLHTEDFLSLHSPVVPQAAAVAQGLQLELSNLPELVWDNDSYGSGSPSITHAPESQYTGDVSSDMSFEEDTTSRFCSLEPPVSSVPAAAELQGMGQVNHPERGDMIWYS</sequence>
<feature type="compositionally biased region" description="Polar residues" evidence="1">
    <location>
        <begin position="1033"/>
        <end position="1042"/>
    </location>
</feature>
<feature type="compositionally biased region" description="Polar residues" evidence="1">
    <location>
        <begin position="1067"/>
        <end position="1076"/>
    </location>
</feature>
<name>A0ABP0WAL9_9BRYO</name>
<dbReference type="PANTHER" id="PTHR37261:SF1">
    <property type="entry name" value="40S RIBOSOMAL PROTEIN S27"/>
    <property type="match status" value="1"/>
</dbReference>
<feature type="region of interest" description="Disordered" evidence="1">
    <location>
        <begin position="767"/>
        <end position="788"/>
    </location>
</feature>
<dbReference type="PANTHER" id="PTHR37261">
    <property type="entry name" value="40S RIBOSOMAL PROTEIN S27"/>
    <property type="match status" value="1"/>
</dbReference>
<evidence type="ECO:0000256" key="1">
    <source>
        <dbReference type="SAM" id="MobiDB-lite"/>
    </source>
</evidence>
<organism evidence="2 3">
    <name type="scientific">Sphagnum jensenii</name>
    <dbReference type="NCBI Taxonomy" id="128206"/>
    <lineage>
        <taxon>Eukaryota</taxon>
        <taxon>Viridiplantae</taxon>
        <taxon>Streptophyta</taxon>
        <taxon>Embryophyta</taxon>
        <taxon>Bryophyta</taxon>
        <taxon>Sphagnophytina</taxon>
        <taxon>Sphagnopsida</taxon>
        <taxon>Sphagnales</taxon>
        <taxon>Sphagnaceae</taxon>
        <taxon>Sphagnum</taxon>
    </lineage>
</organism>
<accession>A0ABP0WAL9</accession>